<dbReference type="InterPro" id="IPR019378">
    <property type="entry name" value="GDP-Fuc_O-FucTrfase"/>
</dbReference>
<reference evidence="5 6" key="2">
    <citation type="submission" date="2017-02" db="EMBL/GenBank/DDBJ databases">
        <title>A genome survey and senescence transcriptome analysis in Lentinula edodes.</title>
        <authorList>
            <person name="Sakamoto Y."/>
            <person name="Nakade K."/>
            <person name="Sato S."/>
            <person name="Yoshida Y."/>
            <person name="Miyazaki K."/>
            <person name="Natsume S."/>
            <person name="Konno N."/>
        </authorList>
    </citation>
    <scope>NUCLEOTIDE SEQUENCE [LARGE SCALE GENOMIC DNA]</scope>
    <source>
        <strain evidence="5 6">NBRC 111202</strain>
    </source>
</reference>
<dbReference type="GO" id="GO:0006004">
    <property type="term" value="P:fucose metabolic process"/>
    <property type="evidence" value="ECO:0007669"/>
    <property type="project" value="UniProtKB-KW"/>
</dbReference>
<dbReference type="CDD" id="cd11296">
    <property type="entry name" value="O-FucT_like"/>
    <property type="match status" value="1"/>
</dbReference>
<dbReference type="GO" id="GO:0016740">
    <property type="term" value="F:transferase activity"/>
    <property type="evidence" value="ECO:0007669"/>
    <property type="project" value="UniProtKB-KW"/>
</dbReference>
<feature type="compositionally biased region" description="Low complexity" evidence="4">
    <location>
        <begin position="295"/>
        <end position="308"/>
    </location>
</feature>
<name>A0A1Q3EFA3_LENED</name>
<evidence type="ECO:0000256" key="2">
    <source>
        <dbReference type="ARBA" id="ARBA00023253"/>
    </source>
</evidence>
<dbReference type="EMBL" id="BDGU01000279">
    <property type="protein sequence ID" value="GAW05883.1"/>
    <property type="molecule type" value="Genomic_DNA"/>
</dbReference>
<organism evidence="5 6">
    <name type="scientific">Lentinula edodes</name>
    <name type="common">Shiitake mushroom</name>
    <name type="synonym">Lentinus edodes</name>
    <dbReference type="NCBI Taxonomy" id="5353"/>
    <lineage>
        <taxon>Eukaryota</taxon>
        <taxon>Fungi</taxon>
        <taxon>Dikarya</taxon>
        <taxon>Basidiomycota</taxon>
        <taxon>Agaricomycotina</taxon>
        <taxon>Agaricomycetes</taxon>
        <taxon>Agaricomycetidae</taxon>
        <taxon>Agaricales</taxon>
        <taxon>Marasmiineae</taxon>
        <taxon>Omphalotaceae</taxon>
        <taxon>Lentinula</taxon>
    </lineage>
</organism>
<keyword evidence="2" id="KW-0294">Fucose metabolism</keyword>
<dbReference type="STRING" id="5353.A0A1Q3EFA3"/>
<feature type="region of interest" description="Disordered" evidence="4">
    <location>
        <begin position="287"/>
        <end position="315"/>
    </location>
</feature>
<keyword evidence="6" id="KW-1185">Reference proteome</keyword>
<proteinExistence type="predicted"/>
<dbReference type="Gene3D" id="3.40.50.11350">
    <property type="match status" value="1"/>
</dbReference>
<dbReference type="Pfam" id="PF10250">
    <property type="entry name" value="O-FucT"/>
    <property type="match status" value="1"/>
</dbReference>
<dbReference type="AlphaFoldDB" id="A0A1Q3EFA3"/>
<evidence type="ECO:0000256" key="3">
    <source>
        <dbReference type="ARBA" id="ARBA00023277"/>
    </source>
</evidence>
<protein>
    <submittedName>
        <fullName evidence="5">Uncharacterized protein</fullName>
    </submittedName>
</protein>
<evidence type="ECO:0000256" key="1">
    <source>
        <dbReference type="ARBA" id="ARBA00022679"/>
    </source>
</evidence>
<dbReference type="Proteomes" id="UP000188533">
    <property type="component" value="Unassembled WGS sequence"/>
</dbReference>
<accession>A0A1Q3EFA3</accession>
<evidence type="ECO:0000256" key="4">
    <source>
        <dbReference type="SAM" id="MobiDB-lite"/>
    </source>
</evidence>
<comment type="caution">
    <text evidence="5">The sequence shown here is derived from an EMBL/GenBank/DDBJ whole genome shotgun (WGS) entry which is preliminary data.</text>
</comment>
<reference evidence="5 6" key="1">
    <citation type="submission" date="2016-08" db="EMBL/GenBank/DDBJ databases">
        <authorList>
            <consortium name="Lentinula edodes genome sequencing consortium"/>
            <person name="Sakamoto Y."/>
            <person name="Nakade K."/>
            <person name="Sato S."/>
            <person name="Yoshida Y."/>
            <person name="Miyazaki K."/>
            <person name="Natsume S."/>
            <person name="Konno N."/>
        </authorList>
    </citation>
    <scope>NUCLEOTIDE SEQUENCE [LARGE SCALE GENOMIC DNA]</scope>
    <source>
        <strain evidence="5 6">NBRC 111202</strain>
    </source>
</reference>
<keyword evidence="3" id="KW-0119">Carbohydrate metabolism</keyword>
<gene>
    <name evidence="5" type="ORF">LENED_007770</name>
</gene>
<keyword evidence="1" id="KW-0808">Transferase</keyword>
<sequence>MSGRMREVCRNIGSGRQRKYLWFDGALWGHGLNNVLQESFVMAYVAQQSHRSYVFEDHVWSQSPLPYTLYDFALRPSRIPMNAFISGPSAGGPVPDGSITHRAVSLEFFNTVCRSEERIMVNTKEAPIDASLGKDANAIVSWFLDELKRVEDEPCVVIDSAGRTLFDRELFGTKRILPIFSSLLESPILANFAWSPLVLSVVARNFAILQPDDLNDLYPSPPSYSHSNAGVLSGLVAVHLRRGDYSRHCHRLVGWDDEYMGVNQYDELPDRFDADAYLREHKFHSSVPAAHSPPLSTALSSRNSTSSAIPTTSRTSEDHAILTPYYLTHCLPEIPEIVARLHQVRLDNPGLKRIYLLSNGWGWWLNSLRDSLKKDGWEDVRHGGELEMDQAQKHVAMAVDMAIAEKAEVFVGNGFSSLSGNIVTLRLSKGFKAESNRFL</sequence>
<evidence type="ECO:0000313" key="6">
    <source>
        <dbReference type="Proteomes" id="UP000188533"/>
    </source>
</evidence>
<evidence type="ECO:0000313" key="5">
    <source>
        <dbReference type="EMBL" id="GAW05883.1"/>
    </source>
</evidence>